<name>A0AAV8A604_9EUKA</name>
<organism evidence="11 12">
    <name type="scientific">Anaeramoeba flamelloides</name>
    <dbReference type="NCBI Taxonomy" id="1746091"/>
    <lineage>
        <taxon>Eukaryota</taxon>
        <taxon>Metamonada</taxon>
        <taxon>Anaeramoebidae</taxon>
        <taxon>Anaeramoeba</taxon>
    </lineage>
</organism>
<dbReference type="GO" id="GO:0042795">
    <property type="term" value="P:snRNA transcription by RNA polymerase II"/>
    <property type="evidence" value="ECO:0007669"/>
    <property type="project" value="TreeGrafter"/>
</dbReference>
<accession>A0AAV8A604</accession>
<dbReference type="AlphaFoldDB" id="A0AAV8A604"/>
<proteinExistence type="predicted"/>
<dbReference type="Proteomes" id="UP001146793">
    <property type="component" value="Unassembled WGS sequence"/>
</dbReference>
<evidence type="ECO:0000256" key="3">
    <source>
        <dbReference type="ARBA" id="ARBA00023015"/>
    </source>
</evidence>
<dbReference type="PANTHER" id="PTHR46621:SF1">
    <property type="entry name" value="SNRNA-ACTIVATING PROTEIN COMPLEX SUBUNIT 4"/>
    <property type="match status" value="1"/>
</dbReference>
<dbReference type="PROSITE" id="PS51294">
    <property type="entry name" value="HTH_MYB"/>
    <property type="match status" value="3"/>
</dbReference>
<feature type="domain" description="Myb-like" evidence="8">
    <location>
        <begin position="56"/>
        <end position="107"/>
    </location>
</feature>
<protein>
    <submittedName>
        <fullName evidence="11">Myb protein-related</fullName>
    </submittedName>
</protein>
<dbReference type="InterPro" id="IPR051575">
    <property type="entry name" value="Myb-like_DNA-bd"/>
</dbReference>
<feature type="region of interest" description="Disordered" evidence="7">
    <location>
        <begin position="160"/>
        <end position="187"/>
    </location>
</feature>
<dbReference type="Pfam" id="PF00249">
    <property type="entry name" value="Myb_DNA-binding"/>
    <property type="match status" value="1"/>
</dbReference>
<feature type="compositionally biased region" description="Polar residues" evidence="7">
    <location>
        <begin position="160"/>
        <end position="170"/>
    </location>
</feature>
<evidence type="ECO:0000256" key="2">
    <source>
        <dbReference type="ARBA" id="ARBA00022737"/>
    </source>
</evidence>
<dbReference type="PROSITE" id="PS51293">
    <property type="entry name" value="SANT"/>
    <property type="match status" value="1"/>
</dbReference>
<feature type="domain" description="Myb-like" evidence="8">
    <location>
        <begin position="4"/>
        <end position="55"/>
    </location>
</feature>
<dbReference type="GO" id="GO:0019185">
    <property type="term" value="C:snRNA-activating protein complex"/>
    <property type="evidence" value="ECO:0007669"/>
    <property type="project" value="TreeGrafter"/>
</dbReference>
<dbReference type="GO" id="GO:0001006">
    <property type="term" value="F:RNA polymerase III type 3 promoter sequence-specific DNA binding"/>
    <property type="evidence" value="ECO:0007669"/>
    <property type="project" value="TreeGrafter"/>
</dbReference>
<keyword evidence="4" id="KW-0238">DNA-binding</keyword>
<feature type="domain" description="HTH myb-type" evidence="10">
    <location>
        <begin position="4"/>
        <end position="55"/>
    </location>
</feature>
<gene>
    <name evidence="11" type="ORF">M0812_05905</name>
</gene>
<dbReference type="InterPro" id="IPR017884">
    <property type="entry name" value="SANT_dom"/>
</dbReference>
<evidence type="ECO:0000256" key="1">
    <source>
        <dbReference type="ARBA" id="ARBA00004123"/>
    </source>
</evidence>
<feature type="compositionally biased region" description="Basic residues" evidence="7">
    <location>
        <begin position="171"/>
        <end position="187"/>
    </location>
</feature>
<dbReference type="PANTHER" id="PTHR46621">
    <property type="entry name" value="SNRNA-ACTIVATING PROTEIN COMPLEX SUBUNIT 4"/>
    <property type="match status" value="1"/>
</dbReference>
<evidence type="ECO:0000256" key="6">
    <source>
        <dbReference type="ARBA" id="ARBA00023242"/>
    </source>
</evidence>
<feature type="region of interest" description="Disordered" evidence="7">
    <location>
        <begin position="227"/>
        <end position="313"/>
    </location>
</feature>
<feature type="compositionally biased region" description="Polar residues" evidence="7">
    <location>
        <begin position="276"/>
        <end position="290"/>
    </location>
</feature>
<dbReference type="CDD" id="cd00167">
    <property type="entry name" value="SANT"/>
    <property type="match status" value="3"/>
</dbReference>
<dbReference type="GO" id="GO:0042796">
    <property type="term" value="P:snRNA transcription by RNA polymerase III"/>
    <property type="evidence" value="ECO:0007669"/>
    <property type="project" value="TreeGrafter"/>
</dbReference>
<evidence type="ECO:0000256" key="4">
    <source>
        <dbReference type="ARBA" id="ARBA00023125"/>
    </source>
</evidence>
<dbReference type="SMART" id="SM00717">
    <property type="entry name" value="SANT"/>
    <property type="match status" value="3"/>
</dbReference>
<sequence length="439" mass="51875">MAERKNLRNSIWTTQEDDILSRAVRKHKHKNWESIANYFEDKDSTQCLHRWSKVLNPKLKKGKWSEEEDQRLVKMVEKYGSSNWSKVASHIKNRSSKQCRERWKNQLDPTIKKGPWSKEEDQILTDLFQKLGPKWSQMRNHLPGRPDNHIKNRWNSTLKRNIEQQENTNLKPKKKRGRPFGSKNKKKNNKGIFIKKILVIKKYGKVIYKSSNGSELEITEQINNKNIGKETNSHKQKQKQKQGIDNKKLTNQKPTKTQKKNKNNTGSERRILNRIENFQLSTQNKKNQFPTDLKKRNPRKSTKPKPSFPKSCFQQNKINGINCDLQKNIVSDLHYFISNSNRTPTNTPSKFSNFVSSLSNKDNQKQTENIKTPSFNLYQNSKKMKKTPKKALNLMLMMGLENRKRKHTEETEDDNYPFAKFEKENSTEYFSTPQKIRRI</sequence>
<dbReference type="InterPro" id="IPR001005">
    <property type="entry name" value="SANT/Myb"/>
</dbReference>
<feature type="domain" description="Myb-like" evidence="8">
    <location>
        <begin position="108"/>
        <end position="158"/>
    </location>
</feature>
<evidence type="ECO:0000259" key="9">
    <source>
        <dbReference type="PROSITE" id="PS51293"/>
    </source>
</evidence>
<dbReference type="InterPro" id="IPR009057">
    <property type="entry name" value="Homeodomain-like_sf"/>
</dbReference>
<keyword evidence="5" id="KW-0804">Transcription</keyword>
<comment type="caution">
    <text evidence="11">The sequence shown here is derived from an EMBL/GenBank/DDBJ whole genome shotgun (WGS) entry which is preliminary data.</text>
</comment>
<dbReference type="Pfam" id="PF13921">
    <property type="entry name" value="Myb_DNA-bind_6"/>
    <property type="match status" value="1"/>
</dbReference>
<evidence type="ECO:0000313" key="11">
    <source>
        <dbReference type="EMBL" id="KAJ3449746.1"/>
    </source>
</evidence>
<keyword evidence="2" id="KW-0677">Repeat</keyword>
<comment type="subcellular location">
    <subcellularLocation>
        <location evidence="1">Nucleus</location>
    </subcellularLocation>
</comment>
<dbReference type="SUPFAM" id="SSF46689">
    <property type="entry name" value="Homeodomain-like"/>
    <property type="match status" value="2"/>
</dbReference>
<keyword evidence="3" id="KW-0805">Transcription regulation</keyword>
<feature type="domain" description="HTH myb-type" evidence="10">
    <location>
        <begin position="112"/>
        <end position="162"/>
    </location>
</feature>
<evidence type="ECO:0000256" key="5">
    <source>
        <dbReference type="ARBA" id="ARBA00023163"/>
    </source>
</evidence>
<keyword evidence="6" id="KW-0539">Nucleus</keyword>
<dbReference type="PROSITE" id="PS50090">
    <property type="entry name" value="MYB_LIKE"/>
    <property type="match status" value="3"/>
</dbReference>
<dbReference type="FunFam" id="1.10.10.60:FF:000010">
    <property type="entry name" value="Transcriptional activator Myb isoform A"/>
    <property type="match status" value="1"/>
</dbReference>
<dbReference type="GO" id="GO:0000978">
    <property type="term" value="F:RNA polymerase II cis-regulatory region sequence-specific DNA binding"/>
    <property type="evidence" value="ECO:0007669"/>
    <property type="project" value="TreeGrafter"/>
</dbReference>
<dbReference type="InterPro" id="IPR017930">
    <property type="entry name" value="Myb_dom"/>
</dbReference>
<evidence type="ECO:0000259" key="8">
    <source>
        <dbReference type="PROSITE" id="PS50090"/>
    </source>
</evidence>
<evidence type="ECO:0000256" key="7">
    <source>
        <dbReference type="SAM" id="MobiDB-lite"/>
    </source>
</evidence>
<dbReference type="EMBL" id="JANTQA010000012">
    <property type="protein sequence ID" value="KAJ3449746.1"/>
    <property type="molecule type" value="Genomic_DNA"/>
</dbReference>
<feature type="domain" description="SANT" evidence="9">
    <location>
        <begin position="59"/>
        <end position="101"/>
    </location>
</feature>
<evidence type="ECO:0000313" key="12">
    <source>
        <dbReference type="Proteomes" id="UP001146793"/>
    </source>
</evidence>
<reference evidence="11" key="1">
    <citation type="submission" date="2022-08" db="EMBL/GenBank/DDBJ databases">
        <title>Novel sulphate-reducing endosymbionts in the free-living metamonad Anaeramoeba.</title>
        <authorList>
            <person name="Jerlstrom-Hultqvist J."/>
            <person name="Cepicka I."/>
            <person name="Gallot-Lavallee L."/>
            <person name="Salas-Leiva D."/>
            <person name="Curtis B.A."/>
            <person name="Zahonova K."/>
            <person name="Pipaliya S."/>
            <person name="Dacks J."/>
            <person name="Roger A.J."/>
        </authorList>
    </citation>
    <scope>NUCLEOTIDE SEQUENCE</scope>
    <source>
        <strain evidence="11">Busselton2</strain>
    </source>
</reference>
<evidence type="ECO:0000259" key="10">
    <source>
        <dbReference type="PROSITE" id="PS51294"/>
    </source>
</evidence>
<feature type="domain" description="HTH myb-type" evidence="10">
    <location>
        <begin position="56"/>
        <end position="111"/>
    </location>
</feature>
<dbReference type="Gene3D" id="1.10.10.60">
    <property type="entry name" value="Homeodomain-like"/>
    <property type="match status" value="3"/>
</dbReference>
<dbReference type="GO" id="GO:0005634">
    <property type="term" value="C:nucleus"/>
    <property type="evidence" value="ECO:0007669"/>
    <property type="project" value="UniProtKB-SubCell"/>
</dbReference>
<dbReference type="FunFam" id="1.10.10.60:FF:000016">
    <property type="entry name" value="Transcriptional activator Myb isoform A"/>
    <property type="match status" value="1"/>
</dbReference>